<keyword evidence="2" id="KW-1185">Reference proteome</keyword>
<dbReference type="VEuPathDB" id="VectorBase:GPAI043099"/>
<dbReference type="EnsemblMetazoa" id="GPAI043099-RA">
    <property type="protein sequence ID" value="GPAI043099-PA"/>
    <property type="gene ID" value="GPAI043099"/>
</dbReference>
<organism evidence="1 2">
    <name type="scientific">Glossina pallidipes</name>
    <name type="common">Tsetse fly</name>
    <dbReference type="NCBI Taxonomy" id="7398"/>
    <lineage>
        <taxon>Eukaryota</taxon>
        <taxon>Metazoa</taxon>
        <taxon>Ecdysozoa</taxon>
        <taxon>Arthropoda</taxon>
        <taxon>Hexapoda</taxon>
        <taxon>Insecta</taxon>
        <taxon>Pterygota</taxon>
        <taxon>Neoptera</taxon>
        <taxon>Endopterygota</taxon>
        <taxon>Diptera</taxon>
        <taxon>Brachycera</taxon>
        <taxon>Muscomorpha</taxon>
        <taxon>Hippoboscoidea</taxon>
        <taxon>Glossinidae</taxon>
        <taxon>Glossina</taxon>
    </lineage>
</organism>
<evidence type="ECO:0000313" key="2">
    <source>
        <dbReference type="Proteomes" id="UP000092445"/>
    </source>
</evidence>
<reference evidence="1" key="2">
    <citation type="submission" date="2020-05" db="UniProtKB">
        <authorList>
            <consortium name="EnsemblMetazoa"/>
        </authorList>
    </citation>
    <scope>IDENTIFICATION</scope>
    <source>
        <strain evidence="1">IAEA</strain>
    </source>
</reference>
<evidence type="ECO:0000313" key="1">
    <source>
        <dbReference type="EnsemblMetazoa" id="GPAI043099-PA"/>
    </source>
</evidence>
<accession>A0A1B0AEE9</accession>
<reference evidence="2" key="1">
    <citation type="submission" date="2014-03" db="EMBL/GenBank/DDBJ databases">
        <authorList>
            <person name="Aksoy S."/>
            <person name="Warren W."/>
            <person name="Wilson R.K."/>
        </authorList>
    </citation>
    <scope>NUCLEOTIDE SEQUENCE [LARGE SCALE GENOMIC DNA]</scope>
    <source>
        <strain evidence="2">IAEA</strain>
    </source>
</reference>
<dbReference type="Proteomes" id="UP000092445">
    <property type="component" value="Unassembled WGS sequence"/>
</dbReference>
<proteinExistence type="predicted"/>
<protein>
    <submittedName>
        <fullName evidence="1">Uncharacterized protein</fullName>
    </submittedName>
</protein>
<dbReference type="AlphaFoldDB" id="A0A1B0AEE9"/>
<name>A0A1B0AEE9_GLOPL</name>
<sequence length="106" mass="12401">MDSKLLLLLNVLRVVILATITIGSQWVAFTISAAVGATNFLYEYPCTEPPATLDLKVLCKSYSRYKERQDKFQNFKKEACFNRRQMSPKYDVIFSFRMTYTVDYEF</sequence>